<feature type="non-terminal residue" evidence="2">
    <location>
        <position position="1"/>
    </location>
</feature>
<proteinExistence type="predicted"/>
<evidence type="ECO:0000313" key="2">
    <source>
        <dbReference type="EMBL" id="RNF13993.1"/>
    </source>
</evidence>
<protein>
    <submittedName>
        <fullName evidence="2">Uncharacterized protein</fullName>
    </submittedName>
</protein>
<feature type="region of interest" description="Disordered" evidence="1">
    <location>
        <begin position="44"/>
        <end position="84"/>
    </location>
</feature>
<dbReference type="RefSeq" id="XP_029227002.1">
    <property type="nucleotide sequence ID" value="XM_029372859.1"/>
</dbReference>
<evidence type="ECO:0000256" key="1">
    <source>
        <dbReference type="SAM" id="MobiDB-lite"/>
    </source>
</evidence>
<dbReference type="Proteomes" id="UP000284403">
    <property type="component" value="Unassembled WGS sequence"/>
</dbReference>
<gene>
    <name evidence="2" type="ORF">Tco025E_05969</name>
</gene>
<accession>A0A3R7KV39</accession>
<sequence>QSRGRHSHRGGWRSVLHRRAKDNAMHWVSLRRPAMARGTQMLLRGGGGKGGARRPAESSRPAGPALKRRPWAAGDPSAGTRSRCSGERARNECLAWPAAWACCGTYFPRAGAHRRVGGTALVRWACAVRKRREGGRVVVMELTPGRERATARLLPRR</sequence>
<evidence type="ECO:0000313" key="3">
    <source>
        <dbReference type="Proteomes" id="UP000284403"/>
    </source>
</evidence>
<dbReference type="GeneID" id="40319580"/>
<keyword evidence="3" id="KW-1185">Reference proteome</keyword>
<dbReference type="EMBL" id="MKKU01000382">
    <property type="protein sequence ID" value="RNF13993.1"/>
    <property type="molecule type" value="Genomic_DNA"/>
</dbReference>
<reference evidence="2 3" key="1">
    <citation type="journal article" date="2018" name="BMC Genomics">
        <title>Genomic comparison of Trypanosoma conorhini and Trypanosoma rangeli to Trypanosoma cruzi strains of high and low virulence.</title>
        <authorList>
            <person name="Bradwell K.R."/>
            <person name="Koparde V.N."/>
            <person name="Matveyev A.V."/>
            <person name="Serrano M.G."/>
            <person name="Alves J.M."/>
            <person name="Parikh H."/>
            <person name="Huang B."/>
            <person name="Lee V."/>
            <person name="Espinosa-Alvarez O."/>
            <person name="Ortiz P.A."/>
            <person name="Costa-Martins A.G."/>
            <person name="Teixeira M.M."/>
            <person name="Buck G.A."/>
        </authorList>
    </citation>
    <scope>NUCLEOTIDE SEQUENCE [LARGE SCALE GENOMIC DNA]</scope>
    <source>
        <strain evidence="2 3">025E</strain>
    </source>
</reference>
<organism evidence="2 3">
    <name type="scientific">Trypanosoma conorhini</name>
    <dbReference type="NCBI Taxonomy" id="83891"/>
    <lineage>
        <taxon>Eukaryota</taxon>
        <taxon>Discoba</taxon>
        <taxon>Euglenozoa</taxon>
        <taxon>Kinetoplastea</taxon>
        <taxon>Metakinetoplastina</taxon>
        <taxon>Trypanosomatida</taxon>
        <taxon>Trypanosomatidae</taxon>
        <taxon>Trypanosoma</taxon>
    </lineage>
</organism>
<dbReference type="AlphaFoldDB" id="A0A3R7KV39"/>
<comment type="caution">
    <text evidence="2">The sequence shown here is derived from an EMBL/GenBank/DDBJ whole genome shotgun (WGS) entry which is preliminary data.</text>
</comment>
<name>A0A3R7KV39_9TRYP</name>